<gene>
    <name evidence="2" type="ORF">GUJ93_ZPchr0013g33760</name>
</gene>
<evidence type="ECO:0000256" key="1">
    <source>
        <dbReference type="SAM" id="MobiDB-lite"/>
    </source>
</evidence>
<name>A0A8J5WZ01_ZIZPA</name>
<reference evidence="2" key="2">
    <citation type="submission" date="2021-02" db="EMBL/GenBank/DDBJ databases">
        <authorList>
            <person name="Kimball J.A."/>
            <person name="Haas M.W."/>
            <person name="Macchietto M."/>
            <person name="Kono T."/>
            <person name="Duquette J."/>
            <person name="Shao M."/>
        </authorList>
    </citation>
    <scope>NUCLEOTIDE SEQUENCE</scope>
    <source>
        <tissue evidence="2">Fresh leaf tissue</tissue>
    </source>
</reference>
<organism evidence="2 3">
    <name type="scientific">Zizania palustris</name>
    <name type="common">Northern wild rice</name>
    <dbReference type="NCBI Taxonomy" id="103762"/>
    <lineage>
        <taxon>Eukaryota</taxon>
        <taxon>Viridiplantae</taxon>
        <taxon>Streptophyta</taxon>
        <taxon>Embryophyta</taxon>
        <taxon>Tracheophyta</taxon>
        <taxon>Spermatophyta</taxon>
        <taxon>Magnoliopsida</taxon>
        <taxon>Liliopsida</taxon>
        <taxon>Poales</taxon>
        <taxon>Poaceae</taxon>
        <taxon>BOP clade</taxon>
        <taxon>Oryzoideae</taxon>
        <taxon>Oryzeae</taxon>
        <taxon>Zizaniinae</taxon>
        <taxon>Zizania</taxon>
    </lineage>
</organism>
<sequence length="106" mass="11567">MHLTAPSATDYVRSWGSRPDRRPLRPNTGPEPCPGAAKEDGSVYALPCHRARRRWISSGSSCQRLVYAALRSLPSLSFPVRFSPLSAGRIPDKTSDFVDALNGIVS</sequence>
<dbReference type="EMBL" id="JAAALK010000079">
    <property type="protein sequence ID" value="KAG8098244.1"/>
    <property type="molecule type" value="Genomic_DNA"/>
</dbReference>
<comment type="caution">
    <text evidence="2">The sequence shown here is derived from an EMBL/GenBank/DDBJ whole genome shotgun (WGS) entry which is preliminary data.</text>
</comment>
<evidence type="ECO:0000313" key="2">
    <source>
        <dbReference type="EMBL" id="KAG8098244.1"/>
    </source>
</evidence>
<dbReference type="Proteomes" id="UP000729402">
    <property type="component" value="Unassembled WGS sequence"/>
</dbReference>
<dbReference type="AlphaFoldDB" id="A0A8J5WZ01"/>
<reference evidence="2" key="1">
    <citation type="journal article" date="2021" name="bioRxiv">
        <title>Whole Genome Assembly and Annotation of Northern Wild Rice, Zizania palustris L., Supports a Whole Genome Duplication in the Zizania Genus.</title>
        <authorList>
            <person name="Haas M."/>
            <person name="Kono T."/>
            <person name="Macchietto M."/>
            <person name="Millas R."/>
            <person name="McGilp L."/>
            <person name="Shao M."/>
            <person name="Duquette J."/>
            <person name="Hirsch C.N."/>
            <person name="Kimball J."/>
        </authorList>
    </citation>
    <scope>NUCLEOTIDE SEQUENCE</scope>
    <source>
        <tissue evidence="2">Fresh leaf tissue</tissue>
    </source>
</reference>
<keyword evidence="3" id="KW-1185">Reference proteome</keyword>
<evidence type="ECO:0000313" key="3">
    <source>
        <dbReference type="Proteomes" id="UP000729402"/>
    </source>
</evidence>
<feature type="region of interest" description="Disordered" evidence="1">
    <location>
        <begin position="1"/>
        <end position="38"/>
    </location>
</feature>
<proteinExistence type="predicted"/>
<protein>
    <submittedName>
        <fullName evidence="2">Uncharacterized protein</fullName>
    </submittedName>
</protein>
<accession>A0A8J5WZ01</accession>